<organism evidence="2 3">
    <name type="scientific">Candidatus Niyogibacteria bacterium RIFCSPLOWO2_12_FULL_41_13</name>
    <dbReference type="NCBI Taxonomy" id="1801726"/>
    <lineage>
        <taxon>Bacteria</taxon>
        <taxon>Candidatus Niyogiibacteriota</taxon>
    </lineage>
</organism>
<keyword evidence="1" id="KW-0812">Transmembrane</keyword>
<protein>
    <recommendedName>
        <fullName evidence="4">SIMPL domain-containing protein</fullName>
    </recommendedName>
</protein>
<dbReference type="PANTHER" id="PTHR34387">
    <property type="entry name" value="SLR1258 PROTEIN"/>
    <property type="match status" value="1"/>
</dbReference>
<dbReference type="Gene3D" id="3.30.70.2970">
    <property type="entry name" value="Protein of unknown function (DUF541), domain 2"/>
    <property type="match status" value="1"/>
</dbReference>
<reference evidence="2 3" key="1">
    <citation type="journal article" date="2016" name="Nat. Commun.">
        <title>Thousands of microbial genomes shed light on interconnected biogeochemical processes in an aquifer system.</title>
        <authorList>
            <person name="Anantharaman K."/>
            <person name="Brown C.T."/>
            <person name="Hug L.A."/>
            <person name="Sharon I."/>
            <person name="Castelle C.J."/>
            <person name="Probst A.J."/>
            <person name="Thomas B.C."/>
            <person name="Singh A."/>
            <person name="Wilkins M.J."/>
            <person name="Karaoz U."/>
            <person name="Brodie E.L."/>
            <person name="Williams K.H."/>
            <person name="Hubbard S.S."/>
            <person name="Banfield J.F."/>
        </authorList>
    </citation>
    <scope>NUCLEOTIDE SEQUENCE [LARGE SCALE GENOMIC DNA]</scope>
</reference>
<dbReference type="InterPro" id="IPR052022">
    <property type="entry name" value="26kDa_periplasmic_antigen"/>
</dbReference>
<evidence type="ECO:0008006" key="4">
    <source>
        <dbReference type="Google" id="ProtNLM"/>
    </source>
</evidence>
<feature type="transmembrane region" description="Helical" evidence="1">
    <location>
        <begin position="7"/>
        <end position="29"/>
    </location>
</feature>
<sequence length="260" mass="28046">MNEKIKNYFGIAIIIGVFALAYAAISYVGTYSKSIEPSTFRSFSANGQGKITAIPDIAEFTFSVITEGGKDIAKPQRENTEKTNKIIEFIKSQGVETKDIKTQNYNLNPKYQYFNCPIPLGGGRPEICPPPEIVGYTISQTVSVKIRNFEKIGVILSGAVENGANSVSELSFGVDEPEVLQNQAREQAIKKAKEKAASIAKAGGFKIGRLLSIEEGGYAPSPFYAKSGFGGEAASSLPSPTIEPGSQEIIATVTLRYEIK</sequence>
<dbReference type="AlphaFoldDB" id="A0A1G2F388"/>
<dbReference type="Gene3D" id="3.30.110.170">
    <property type="entry name" value="Protein of unknown function (DUF541), domain 1"/>
    <property type="match status" value="1"/>
</dbReference>
<keyword evidence="1" id="KW-1133">Transmembrane helix</keyword>
<dbReference type="Proteomes" id="UP000176787">
    <property type="component" value="Unassembled WGS sequence"/>
</dbReference>
<evidence type="ECO:0000256" key="1">
    <source>
        <dbReference type="SAM" id="Phobius"/>
    </source>
</evidence>
<name>A0A1G2F388_9BACT</name>
<dbReference type="STRING" id="1801726.A3H02_00010"/>
<keyword evidence="1" id="KW-0472">Membrane</keyword>
<dbReference type="GO" id="GO:0006974">
    <property type="term" value="P:DNA damage response"/>
    <property type="evidence" value="ECO:0007669"/>
    <property type="project" value="TreeGrafter"/>
</dbReference>
<accession>A0A1G2F388</accession>
<proteinExistence type="predicted"/>
<gene>
    <name evidence="2" type="ORF">A3H02_00010</name>
</gene>
<dbReference type="Pfam" id="PF04402">
    <property type="entry name" value="SIMPL"/>
    <property type="match status" value="1"/>
</dbReference>
<dbReference type="PANTHER" id="PTHR34387:SF1">
    <property type="entry name" value="PERIPLASMIC IMMUNOGENIC PROTEIN"/>
    <property type="match status" value="1"/>
</dbReference>
<comment type="caution">
    <text evidence="2">The sequence shown here is derived from an EMBL/GenBank/DDBJ whole genome shotgun (WGS) entry which is preliminary data.</text>
</comment>
<evidence type="ECO:0000313" key="3">
    <source>
        <dbReference type="Proteomes" id="UP000176787"/>
    </source>
</evidence>
<dbReference type="InterPro" id="IPR007497">
    <property type="entry name" value="SIMPL/DUF541"/>
</dbReference>
<dbReference type="EMBL" id="MHMS01000006">
    <property type="protein sequence ID" value="OGZ32515.1"/>
    <property type="molecule type" value="Genomic_DNA"/>
</dbReference>
<evidence type="ECO:0000313" key="2">
    <source>
        <dbReference type="EMBL" id="OGZ32515.1"/>
    </source>
</evidence>